<comment type="caution">
    <text evidence="1">The sequence shown here is derived from an EMBL/GenBank/DDBJ whole genome shotgun (WGS) entry which is preliminary data.</text>
</comment>
<evidence type="ECO:0000313" key="2">
    <source>
        <dbReference type="Proteomes" id="UP000187404"/>
    </source>
</evidence>
<dbReference type="RefSeq" id="WP_075712071.1">
    <property type="nucleotide sequence ID" value="NZ_MJIE01000001.1"/>
</dbReference>
<name>A0A1Q9JG44_9FIRM</name>
<gene>
    <name evidence="1" type="ORF">BHK98_02710</name>
</gene>
<dbReference type="AlphaFoldDB" id="A0A1Q9JG44"/>
<dbReference type="Proteomes" id="UP000187404">
    <property type="component" value="Unassembled WGS sequence"/>
</dbReference>
<accession>A0A1Q9JG44</accession>
<dbReference type="EMBL" id="MJIE01000001">
    <property type="protein sequence ID" value="OLR55071.1"/>
    <property type="molecule type" value="Genomic_DNA"/>
</dbReference>
<proteinExistence type="predicted"/>
<dbReference type="OrthoDB" id="9766061at2"/>
<evidence type="ECO:0000313" key="1">
    <source>
        <dbReference type="EMBL" id="OLR55071.1"/>
    </source>
</evidence>
<sequence>MGAHARCSPSALHRVLNCTPSLVLSEQFDDEESMYAAEGSAGHALAEHLIKKHLKLRTKRPTSEYYTDDLVEAVNEYVTFVTGEIEAAKAECKTPVFAVEQKVDISEYVDDCWGTADMTIITEKVAQIIDLKLGRGVEVSAEDNDQLKAYGLGVLTMADMLYDIEIVRLTIFQPRIGNYSTWDISSADLRKWGEEVLKPRGAMALIGAGDFHAGSWCRFCKARFQCRARAEEFLKMAQMEFAQPALLSDDEIAEVLAKADELSKWAADIYAYAQDQAITRGKEWPGYKLVEGRSNRKYTSEEDVEAAAKAAGYTDIYKQSLIGITDMERLMGKKQFADILGKYVYKPAGKITLVPDSDRRKAITRDTAEADFTEVKDNE</sequence>
<reference evidence="1 2" key="1">
    <citation type="journal article" date="2016" name="Appl. Environ. Microbiol.">
        <title>Function and Phylogeny of Bacterial Butyryl Coenzyme A:Acetate Transferases and Their Diversity in the Proximal Colon of Swine.</title>
        <authorList>
            <person name="Trachsel J."/>
            <person name="Bayles D.O."/>
            <person name="Looft T."/>
            <person name="Levine U.Y."/>
            <person name="Allen H.K."/>
        </authorList>
    </citation>
    <scope>NUCLEOTIDE SEQUENCE [LARGE SCALE GENOMIC DNA]</scope>
    <source>
        <strain evidence="1 2">68-3-10</strain>
    </source>
</reference>
<keyword evidence="2" id="KW-1185">Reference proteome</keyword>
<protein>
    <submittedName>
        <fullName evidence="1">Nuclease</fullName>
    </submittedName>
</protein>
<organism evidence="1 2">
    <name type="scientific">Hornefia porci</name>
    <dbReference type="NCBI Taxonomy" id="2652292"/>
    <lineage>
        <taxon>Bacteria</taxon>
        <taxon>Bacillati</taxon>
        <taxon>Bacillota</taxon>
        <taxon>Clostridia</taxon>
        <taxon>Peptostreptococcales</taxon>
        <taxon>Anaerovoracaceae</taxon>
        <taxon>Hornefia</taxon>
    </lineage>
</organism>
<dbReference type="InterPro" id="IPR021229">
    <property type="entry name" value="DUF2800"/>
</dbReference>
<dbReference type="Pfam" id="PF10926">
    <property type="entry name" value="DUF2800"/>
    <property type="match status" value="1"/>
</dbReference>
<dbReference type="STRING" id="1261640.BHK98_02710"/>